<name>A0AAU8LTG6_9BACT</name>
<dbReference type="InterPro" id="IPR027417">
    <property type="entry name" value="P-loop_NTPase"/>
</dbReference>
<dbReference type="InterPro" id="IPR013670">
    <property type="entry name" value="EcoEI_R_C_dom"/>
</dbReference>
<dbReference type="PROSITE" id="PS51192">
    <property type="entry name" value="HELICASE_ATP_BIND_1"/>
    <property type="match status" value="1"/>
</dbReference>
<feature type="region of interest" description="Disordered" evidence="1">
    <location>
        <begin position="172"/>
        <end position="197"/>
    </location>
</feature>
<sequence length="817" mass="93199">MCASEKKIDKSIDQIIDRKELSETDICDQYITPALKRSGWDQRSQIRREYPLTPGPVIVRGNMSLRNRKKRKYADYVLSYKPGLPVAVIEAKRNTYPVSQGMQQALDYAAILDVPSAFSSNGDAFAAHNRAAQSGEEIETRLSLDEFPSPEELWQRYKAYRGIPEFSDVGYQEGQQAEDQRRDNSDKLLLQPYHSDGSDKEPRYYQIEAINRVMEAVVKGQRRLLLVMATGTGKTYTTFQIIWRLWKAGAARRILFLVDRNILADQTLVNDFKPFGSVMCKVRNRSFDPAYEIHLALYQAVTGPEEQNKAYKQLSQDFFDLIIIDECHRGSAAEDSAWHEILEYFSSAVQLGLTATPKETKYISNMSYFGEPIYTYSLKQGIEDGFLAPYKVIRIHLDKDIEGWQAAEGMVDDKGKAVESRVYDRKDMDRLLVLKQRTKLVARRVMAFLRATDPFAKTIIFCEDIDHAERMREAIVNEAGQLALDNHRYVMRITGDNSVGKAELDNFIDPESTYPVIATTSELMSTGVDAKTCKLIVLDKTIRSMTMFKQIIGRGTRIDEENKKFFFTIMDFKNATALFRDPSFDGDPVTIYEPGPDDPPVPPEPPEEAPYDLEAEEPGLSTNEDRKIYLAGVPIRILAERVEYIGPDGQLITESYRDFSRKQIRSQFASLDDFLLRWSGANKKQAILELLEEQGVVLENLAAEVGAEYGEFDLICHIAFDQPPLTRRERAEQVKKRDYFTKYGNQARAVLAGLLEKYADEGICSIEQNTILKLSPFREIGTPIEIIKQVFGGKKAYHQALQELEEQLYLDYQEKTA</sequence>
<dbReference type="REBASE" id="963920">
    <property type="entry name" value="EaeRat1ORF19490P"/>
</dbReference>
<dbReference type="InterPro" id="IPR014001">
    <property type="entry name" value="Helicase_ATP-bd"/>
</dbReference>
<evidence type="ECO:0000259" key="2">
    <source>
        <dbReference type="PROSITE" id="PS51192"/>
    </source>
</evidence>
<accession>A0AAU8LTG6</accession>
<dbReference type="SUPFAM" id="SSF52540">
    <property type="entry name" value="P-loop containing nucleoside triphosphate hydrolases"/>
    <property type="match status" value="2"/>
</dbReference>
<evidence type="ECO:0000313" key="3">
    <source>
        <dbReference type="EMBL" id="XCN72450.1"/>
    </source>
</evidence>
<dbReference type="GO" id="GO:0005524">
    <property type="term" value="F:ATP binding"/>
    <property type="evidence" value="ECO:0007669"/>
    <property type="project" value="InterPro"/>
</dbReference>
<reference evidence="3" key="2">
    <citation type="submission" date="2024-06" db="EMBL/GenBank/DDBJ databases">
        <authorList>
            <person name="Plum-Jensen L.E."/>
            <person name="Schramm A."/>
            <person name="Marshall I.P.G."/>
        </authorList>
    </citation>
    <scope>NUCLEOTIDE SEQUENCE</scope>
    <source>
        <strain evidence="3">Rat1</strain>
    </source>
</reference>
<dbReference type="PANTHER" id="PTHR47396:SF1">
    <property type="entry name" value="ATP-DEPENDENT HELICASE IRC3-RELATED"/>
    <property type="match status" value="1"/>
</dbReference>
<evidence type="ECO:0000256" key="1">
    <source>
        <dbReference type="SAM" id="MobiDB-lite"/>
    </source>
</evidence>
<feature type="region of interest" description="Disordered" evidence="1">
    <location>
        <begin position="588"/>
        <end position="612"/>
    </location>
</feature>
<dbReference type="KEGG" id="eaj:Q3M24_19485"/>
<dbReference type="InterPro" id="IPR050742">
    <property type="entry name" value="Helicase_Restrict-Modif_Enz"/>
</dbReference>
<dbReference type="CDD" id="cd18032">
    <property type="entry name" value="DEXHc_RE_I_III_res"/>
    <property type="match status" value="1"/>
</dbReference>
<protein>
    <submittedName>
        <fullName evidence="3">EcoAI/FtnUII family type I restriction enzme subunit R</fullName>
    </submittedName>
</protein>
<organism evidence="3">
    <name type="scientific">Candidatus Electrothrix aestuarii</name>
    <dbReference type="NCBI Taxonomy" id="3062594"/>
    <lineage>
        <taxon>Bacteria</taxon>
        <taxon>Pseudomonadati</taxon>
        <taxon>Thermodesulfobacteriota</taxon>
        <taxon>Desulfobulbia</taxon>
        <taxon>Desulfobulbales</taxon>
        <taxon>Desulfobulbaceae</taxon>
        <taxon>Candidatus Electrothrix</taxon>
    </lineage>
</organism>
<dbReference type="Pfam" id="PF08463">
    <property type="entry name" value="EcoEI_R_C"/>
    <property type="match status" value="1"/>
</dbReference>
<dbReference type="InterPro" id="IPR006935">
    <property type="entry name" value="Helicase/UvrB_N"/>
</dbReference>
<proteinExistence type="predicted"/>
<dbReference type="Pfam" id="PF04851">
    <property type="entry name" value="ResIII"/>
    <property type="match status" value="1"/>
</dbReference>
<dbReference type="CDD" id="cd18799">
    <property type="entry name" value="SF2_C_EcoAI-like"/>
    <property type="match status" value="1"/>
</dbReference>
<dbReference type="EMBL" id="CP159373">
    <property type="protein sequence ID" value="XCN72450.1"/>
    <property type="molecule type" value="Genomic_DNA"/>
</dbReference>
<gene>
    <name evidence="3" type="primary">hsdR</name>
    <name evidence="3" type="ORF">Q3M24_19485</name>
</gene>
<dbReference type="PANTHER" id="PTHR47396">
    <property type="entry name" value="TYPE I RESTRICTION ENZYME ECOKI R PROTEIN"/>
    <property type="match status" value="1"/>
</dbReference>
<dbReference type="SMART" id="SM00487">
    <property type="entry name" value="DEXDc"/>
    <property type="match status" value="1"/>
</dbReference>
<dbReference type="GO" id="GO:0003677">
    <property type="term" value="F:DNA binding"/>
    <property type="evidence" value="ECO:0007669"/>
    <property type="project" value="InterPro"/>
</dbReference>
<dbReference type="GO" id="GO:0005829">
    <property type="term" value="C:cytosol"/>
    <property type="evidence" value="ECO:0007669"/>
    <property type="project" value="TreeGrafter"/>
</dbReference>
<dbReference type="AlphaFoldDB" id="A0AAU8LTG6"/>
<feature type="domain" description="Helicase ATP-binding" evidence="2">
    <location>
        <begin position="215"/>
        <end position="375"/>
    </location>
</feature>
<dbReference type="Gene3D" id="3.40.50.300">
    <property type="entry name" value="P-loop containing nucleotide triphosphate hydrolases"/>
    <property type="match status" value="2"/>
</dbReference>
<dbReference type="GO" id="GO:0016787">
    <property type="term" value="F:hydrolase activity"/>
    <property type="evidence" value="ECO:0007669"/>
    <property type="project" value="InterPro"/>
</dbReference>
<reference evidence="3" key="1">
    <citation type="journal article" date="2024" name="Syst. Appl. Microbiol.">
        <title>First single-strain enrichments of Electrothrix cable bacteria, description of E. aestuarii sp. nov. and E. rattekaaiensis sp. nov., and proposal of a cable bacteria taxonomy following the rules of the SeqCode.</title>
        <authorList>
            <person name="Plum-Jensen L.E."/>
            <person name="Schramm A."/>
            <person name="Marshall I.P.G."/>
        </authorList>
    </citation>
    <scope>NUCLEOTIDE SEQUENCE</scope>
    <source>
        <strain evidence="3">Rat1</strain>
    </source>
</reference>
<dbReference type="NCBIfam" id="NF046051">
    <property type="entry name" value="restrict_EcoAI"/>
    <property type="match status" value="1"/>
</dbReference>
<dbReference type="GO" id="GO:0006304">
    <property type="term" value="P:DNA modification"/>
    <property type="evidence" value="ECO:0007669"/>
    <property type="project" value="InterPro"/>
</dbReference>
<dbReference type="Gene3D" id="3.90.1570.30">
    <property type="match status" value="1"/>
</dbReference>